<evidence type="ECO:0000313" key="2">
    <source>
        <dbReference type="EMBL" id="KAL2500513.1"/>
    </source>
</evidence>
<protein>
    <submittedName>
        <fullName evidence="2">Uncharacterized protein</fullName>
    </submittedName>
</protein>
<comment type="caution">
    <text evidence="2">The sequence shown here is derived from an EMBL/GenBank/DDBJ whole genome shotgun (WGS) entry which is preliminary data.</text>
</comment>
<organism evidence="2 3">
    <name type="scientific">Forsythia ovata</name>
    <dbReference type="NCBI Taxonomy" id="205694"/>
    <lineage>
        <taxon>Eukaryota</taxon>
        <taxon>Viridiplantae</taxon>
        <taxon>Streptophyta</taxon>
        <taxon>Embryophyta</taxon>
        <taxon>Tracheophyta</taxon>
        <taxon>Spermatophyta</taxon>
        <taxon>Magnoliopsida</taxon>
        <taxon>eudicotyledons</taxon>
        <taxon>Gunneridae</taxon>
        <taxon>Pentapetalae</taxon>
        <taxon>asterids</taxon>
        <taxon>lamiids</taxon>
        <taxon>Lamiales</taxon>
        <taxon>Oleaceae</taxon>
        <taxon>Forsythieae</taxon>
        <taxon>Forsythia</taxon>
    </lineage>
</organism>
<evidence type="ECO:0000256" key="1">
    <source>
        <dbReference type="SAM" id="MobiDB-lite"/>
    </source>
</evidence>
<sequence>MGTITPMAHPLGMGMVASISNMIEETVMSFLSPFFKELLGNSMNLNGNGMHGTCGFGLALSLMPLGFSGVMGGDRFVDDKWRKQQMLELEVFSKRLELVQDEIKAAQKTSGGLRSLRSSPTTTSSTGLHYSLGFQSSNVRNQREYIVLHLSNAQMRLSLLQTTLIFSIPPFTVASAAPSLRTSPNGALTLTSSPTLGAH</sequence>
<gene>
    <name evidence="2" type="ORF">Fot_34361</name>
</gene>
<evidence type="ECO:0000313" key="3">
    <source>
        <dbReference type="Proteomes" id="UP001604277"/>
    </source>
</evidence>
<name>A0ABD1SLB5_9LAMI</name>
<proteinExistence type="predicted"/>
<reference evidence="3" key="1">
    <citation type="submission" date="2024-07" db="EMBL/GenBank/DDBJ databases">
        <title>Two chromosome-level genome assemblies of Korean endemic species Abeliophyllum distichum and Forsythia ovata (Oleaceae).</title>
        <authorList>
            <person name="Jang H."/>
        </authorList>
    </citation>
    <scope>NUCLEOTIDE SEQUENCE [LARGE SCALE GENOMIC DNA]</scope>
</reference>
<dbReference type="Proteomes" id="UP001604277">
    <property type="component" value="Unassembled WGS sequence"/>
</dbReference>
<dbReference type="EMBL" id="JBFOLJ010000010">
    <property type="protein sequence ID" value="KAL2500513.1"/>
    <property type="molecule type" value="Genomic_DNA"/>
</dbReference>
<dbReference type="AlphaFoldDB" id="A0ABD1SLB5"/>
<feature type="compositionally biased region" description="Polar residues" evidence="1">
    <location>
        <begin position="180"/>
        <end position="199"/>
    </location>
</feature>
<feature type="region of interest" description="Disordered" evidence="1">
    <location>
        <begin position="179"/>
        <end position="199"/>
    </location>
</feature>
<accession>A0ABD1SLB5</accession>
<keyword evidence="3" id="KW-1185">Reference proteome</keyword>